<dbReference type="EMBL" id="JACBYW010000005">
    <property type="protein sequence ID" value="NYH79848.1"/>
    <property type="molecule type" value="Genomic_DNA"/>
</dbReference>
<organism evidence="2 3">
    <name type="scientific">Actinopolyspora biskrensis</name>
    <dbReference type="NCBI Taxonomy" id="1470178"/>
    <lineage>
        <taxon>Bacteria</taxon>
        <taxon>Bacillati</taxon>
        <taxon>Actinomycetota</taxon>
        <taxon>Actinomycetes</taxon>
        <taxon>Actinopolysporales</taxon>
        <taxon>Actinopolysporaceae</taxon>
        <taxon>Actinopolyspora</taxon>
    </lineage>
</organism>
<feature type="compositionally biased region" description="Basic and acidic residues" evidence="1">
    <location>
        <begin position="1"/>
        <end position="23"/>
    </location>
</feature>
<proteinExistence type="predicted"/>
<evidence type="ECO:0000256" key="1">
    <source>
        <dbReference type="SAM" id="MobiDB-lite"/>
    </source>
</evidence>
<accession>A0A852Z053</accession>
<keyword evidence="3" id="KW-1185">Reference proteome</keyword>
<evidence type="ECO:0000313" key="2">
    <source>
        <dbReference type="EMBL" id="NYH79848.1"/>
    </source>
</evidence>
<name>A0A852Z053_9ACTN</name>
<feature type="region of interest" description="Disordered" evidence="1">
    <location>
        <begin position="1"/>
        <end position="31"/>
    </location>
</feature>
<reference evidence="2 3" key="1">
    <citation type="submission" date="2020-07" db="EMBL/GenBank/DDBJ databases">
        <title>Genomic Encyclopedia of Type Strains, Phase III (KMG-III): the genomes of soil and plant-associated and newly described type strains.</title>
        <authorList>
            <person name="Whitman W."/>
        </authorList>
    </citation>
    <scope>NUCLEOTIDE SEQUENCE [LARGE SCALE GENOMIC DNA]</scope>
    <source>
        <strain evidence="2 3">CECT 8576</strain>
    </source>
</reference>
<gene>
    <name evidence="2" type="ORF">FHR84_003186</name>
</gene>
<comment type="caution">
    <text evidence="2">The sequence shown here is derived from an EMBL/GenBank/DDBJ whole genome shotgun (WGS) entry which is preliminary data.</text>
</comment>
<evidence type="ECO:0000313" key="3">
    <source>
        <dbReference type="Proteomes" id="UP000548304"/>
    </source>
</evidence>
<dbReference type="AlphaFoldDB" id="A0A852Z053"/>
<dbReference type="Proteomes" id="UP000548304">
    <property type="component" value="Unassembled WGS sequence"/>
</dbReference>
<sequence>MRKEPAERQAERIGAKLRTTDPRKKAKVCGG</sequence>
<protein>
    <submittedName>
        <fullName evidence="2">Uncharacterized protein</fullName>
    </submittedName>
</protein>